<keyword evidence="7" id="KW-0560">Oxidoreductase</keyword>
<comment type="similarity">
    <text evidence="3">Belongs to the lysine N(6)-hydroxylase/L-ornithine N(5)-oxygenase family.</text>
</comment>
<evidence type="ECO:0000256" key="3">
    <source>
        <dbReference type="ARBA" id="ARBA00007588"/>
    </source>
</evidence>
<dbReference type="InterPro" id="IPR036188">
    <property type="entry name" value="FAD/NAD-bd_sf"/>
</dbReference>
<keyword evidence="6" id="KW-0521">NADP</keyword>
<dbReference type="GO" id="GO:0004497">
    <property type="term" value="F:monooxygenase activity"/>
    <property type="evidence" value="ECO:0007669"/>
    <property type="project" value="UniProtKB-KW"/>
</dbReference>
<accession>A0A4R4JGS1</accession>
<proteinExistence type="inferred from homology"/>
<evidence type="ECO:0000256" key="1">
    <source>
        <dbReference type="ARBA" id="ARBA00001974"/>
    </source>
</evidence>
<reference evidence="8 9" key="1">
    <citation type="journal article" date="2019" name="Int. J. Syst. Evol. Microbiol.">
        <title>Photorhabdus khanii subsp. guanajuatensis subsp. nov., isolated from Heterorhabditis atacamensis, and Photorhabdus luminescens subsp. mexicana subsp. nov., isolated from Heterorhabditis mexicana entomopathogenic nematodes.</title>
        <authorList>
            <person name="Machado R.A.R."/>
            <person name="Bruno P."/>
            <person name="Arce C.C.M."/>
            <person name="Liechti N."/>
            <person name="Kohler A."/>
            <person name="Bernal J."/>
            <person name="Bruggmann R."/>
            <person name="Turlings T.C.J."/>
        </authorList>
    </citation>
    <scope>NUCLEOTIDE SEQUENCE [LARGE SCALE GENOMIC DNA]</scope>
    <source>
        <strain evidence="8 9">MEX20-17</strain>
    </source>
</reference>
<protein>
    <submittedName>
        <fullName evidence="8">Ornithine monooxygenase</fullName>
    </submittedName>
</protein>
<organism evidence="8 9">
    <name type="scientific">Photorhabdus khanii subsp. guanajuatensis</name>
    <dbReference type="NCBI Taxonomy" id="2100166"/>
    <lineage>
        <taxon>Bacteria</taxon>
        <taxon>Pseudomonadati</taxon>
        <taxon>Pseudomonadota</taxon>
        <taxon>Gammaproteobacteria</taxon>
        <taxon>Enterobacterales</taxon>
        <taxon>Morganellaceae</taxon>
        <taxon>Photorhabdus</taxon>
    </lineage>
</organism>
<keyword evidence="8" id="KW-0503">Monooxygenase</keyword>
<dbReference type="Pfam" id="PF13434">
    <property type="entry name" value="Lys_Orn_oxgnase"/>
    <property type="match status" value="1"/>
</dbReference>
<gene>
    <name evidence="8" type="ORF">C5467_15665</name>
</gene>
<evidence type="ECO:0000313" key="8">
    <source>
        <dbReference type="EMBL" id="TDB52812.1"/>
    </source>
</evidence>
<comment type="caution">
    <text evidence="8">The sequence shown here is derived from an EMBL/GenBank/DDBJ whole genome shotgun (WGS) entry which is preliminary data.</text>
</comment>
<dbReference type="SUPFAM" id="SSF51905">
    <property type="entry name" value="FAD/NAD(P)-binding domain"/>
    <property type="match status" value="1"/>
</dbReference>
<evidence type="ECO:0000256" key="2">
    <source>
        <dbReference type="ARBA" id="ARBA00004924"/>
    </source>
</evidence>
<dbReference type="PANTHER" id="PTHR42802:SF1">
    <property type="entry name" value="L-ORNITHINE N(5)-MONOOXYGENASE"/>
    <property type="match status" value="1"/>
</dbReference>
<sequence>MHQEGEPVSDIIEEFDVIGIGFGPGNISLAVSLEEKQTTDSVLFLESNTAPDWQPEMLLAGSDIQHNPLRDFVTPRNPISPYGFLSYLKSENRLFEYLNLGLEFALRKDYARYVRWVARHFDRWVSYGETAITITLDSTFSDRYRIETSLGRSLRAKVVSFGPGRTPYIPPQFEQCHSSRIVHFTRVTSTLSQWQTESHLTSVAVIGNSQSAIELILDLSSRYPHLRIHNIFRGYSYQLKDVSPFTEHIYFPEFVDEFYQLNIEQQKALTRELWRSNYSSADHDVIKMLYIKLYEQKLDGRERITLHNMTDISRVTENKSGIEIYYKNKISDKVRKLQVDGVILATGFKNMGNEENQERNHPLLFNVADHFKRREDGSLHVARDYCLESNDKPLSPFFLNGLCESTHGFGDAGSFSLLSIRSWLIAEKIEHFLTNQVQKPQHG</sequence>
<evidence type="ECO:0000256" key="6">
    <source>
        <dbReference type="ARBA" id="ARBA00022857"/>
    </source>
</evidence>
<dbReference type="AlphaFoldDB" id="A0A4R4JGS1"/>
<evidence type="ECO:0000313" key="9">
    <source>
        <dbReference type="Proteomes" id="UP000295598"/>
    </source>
</evidence>
<evidence type="ECO:0000256" key="7">
    <source>
        <dbReference type="ARBA" id="ARBA00023002"/>
    </source>
</evidence>
<keyword evidence="4" id="KW-0285">Flavoprotein</keyword>
<keyword evidence="5" id="KW-0274">FAD</keyword>
<dbReference type="InterPro" id="IPR025700">
    <property type="entry name" value="Lys/Orn_oxygenase"/>
</dbReference>
<evidence type="ECO:0000256" key="5">
    <source>
        <dbReference type="ARBA" id="ARBA00022827"/>
    </source>
</evidence>
<evidence type="ECO:0000256" key="4">
    <source>
        <dbReference type="ARBA" id="ARBA00022630"/>
    </source>
</evidence>
<dbReference type="PANTHER" id="PTHR42802">
    <property type="entry name" value="MONOOXYGENASE"/>
    <property type="match status" value="1"/>
</dbReference>
<dbReference type="Gene3D" id="3.50.50.60">
    <property type="entry name" value="FAD/NAD(P)-binding domain"/>
    <property type="match status" value="1"/>
</dbReference>
<dbReference type="Proteomes" id="UP000295598">
    <property type="component" value="Unassembled WGS sequence"/>
</dbReference>
<comment type="pathway">
    <text evidence="2">Siderophore biosynthesis.</text>
</comment>
<dbReference type="EMBL" id="PUJY01000027">
    <property type="protein sequence ID" value="TDB52812.1"/>
    <property type="molecule type" value="Genomic_DNA"/>
</dbReference>
<name>A0A4R4JGS1_9GAMM</name>
<dbReference type="GO" id="GO:0006879">
    <property type="term" value="P:intracellular iron ion homeostasis"/>
    <property type="evidence" value="ECO:0007669"/>
    <property type="project" value="TreeGrafter"/>
</dbReference>
<comment type="cofactor">
    <cofactor evidence="1">
        <name>FAD</name>
        <dbReference type="ChEBI" id="CHEBI:57692"/>
    </cofactor>
</comment>